<feature type="domain" description="HTH araC/xylS-type" evidence="3">
    <location>
        <begin position="213"/>
        <end position="311"/>
    </location>
</feature>
<dbReference type="Gene3D" id="1.10.10.60">
    <property type="entry name" value="Homeodomain-like"/>
    <property type="match status" value="1"/>
</dbReference>
<evidence type="ECO:0000259" key="3">
    <source>
        <dbReference type="PROSITE" id="PS01124"/>
    </source>
</evidence>
<dbReference type="GO" id="GO:0003700">
    <property type="term" value="F:DNA-binding transcription factor activity"/>
    <property type="evidence" value="ECO:0007669"/>
    <property type="project" value="InterPro"/>
</dbReference>
<dbReference type="EMBL" id="CP015220">
    <property type="protein sequence ID" value="AMY26127.1"/>
    <property type="molecule type" value="Genomic_DNA"/>
</dbReference>
<dbReference type="PROSITE" id="PS01124">
    <property type="entry name" value="HTH_ARAC_FAMILY_2"/>
    <property type="match status" value="1"/>
</dbReference>
<dbReference type="RefSeq" id="WP_048320077.1">
    <property type="nucleotide sequence ID" value="NZ_CP015220.1"/>
</dbReference>
<dbReference type="SUPFAM" id="SSF52317">
    <property type="entry name" value="Class I glutamine amidotransferase-like"/>
    <property type="match status" value="1"/>
</dbReference>
<dbReference type="CDD" id="cd03137">
    <property type="entry name" value="GATase1_AraC_1"/>
    <property type="match status" value="1"/>
</dbReference>
<evidence type="ECO:0000256" key="2">
    <source>
        <dbReference type="ARBA" id="ARBA00023163"/>
    </source>
</evidence>
<dbReference type="Pfam" id="PF12833">
    <property type="entry name" value="HTH_18"/>
    <property type="match status" value="1"/>
</dbReference>
<dbReference type="InterPro" id="IPR018060">
    <property type="entry name" value="HTH_AraC"/>
</dbReference>
<dbReference type="AlphaFoldDB" id="A0A143QU42"/>
<gene>
    <name evidence="4" type="primary">cdhR_3</name>
    <name evidence="4" type="ORF">A3Q41_04867</name>
</gene>
<reference evidence="5" key="2">
    <citation type="submission" date="2016-04" db="EMBL/GenBank/DDBJ databases">
        <title>Complete Genome and Plasmid Sequences for Rhodococcus fascians D188 and Draft Sequences for Rhodococcus spp. Isolates PBTS 1 and PBTS 2.</title>
        <authorList>
            <person name="Stamer R."/>
            <person name="Vereecke D."/>
            <person name="Zhang Y."/>
            <person name="Schilkey F."/>
            <person name="Devitt N."/>
            <person name="Randall J."/>
        </authorList>
    </citation>
    <scope>NUCLEOTIDE SEQUENCE [LARGE SCALE GENOMIC DNA]</scope>
    <source>
        <strain evidence="5">PBTS2</strain>
    </source>
</reference>
<name>A0A143QU42_RHOFA</name>
<evidence type="ECO:0000313" key="5">
    <source>
        <dbReference type="Proteomes" id="UP000076038"/>
    </source>
</evidence>
<keyword evidence="5" id="KW-1185">Reference proteome</keyword>
<dbReference type="Gene3D" id="3.40.50.880">
    <property type="match status" value="1"/>
</dbReference>
<protein>
    <submittedName>
        <fullName evidence="4">HTH-type transcriptional regulator CdhR</fullName>
    </submittedName>
</protein>
<dbReference type="GO" id="GO:0043565">
    <property type="term" value="F:sequence-specific DNA binding"/>
    <property type="evidence" value="ECO:0007669"/>
    <property type="project" value="InterPro"/>
</dbReference>
<dbReference type="KEGG" id="rhs:A3Q41_04867"/>
<keyword evidence="2" id="KW-0804">Transcription</keyword>
<dbReference type="InterPro" id="IPR052158">
    <property type="entry name" value="INH-QAR"/>
</dbReference>
<dbReference type="OrthoDB" id="4350011at2"/>
<keyword evidence="1" id="KW-0805">Transcription regulation</keyword>
<reference evidence="4 5" key="1">
    <citation type="journal article" date="2016" name="Genome Announc.">
        <title>Complete Genome and Plasmid Sequences for Rhodococcus fascians D188 and Draft Sequences for Rhodococcus Isolates PBTS 1 and PBTS 2.</title>
        <authorList>
            <person name="Stamler R.A."/>
            <person name="Vereecke D."/>
            <person name="Zhang Y."/>
            <person name="Schilkey F."/>
            <person name="Devitt N."/>
            <person name="Randall J.J."/>
        </authorList>
    </citation>
    <scope>NUCLEOTIDE SEQUENCE [LARGE SCALE GENOMIC DNA]</scope>
    <source>
        <strain evidence="4 5">PBTS2</strain>
    </source>
</reference>
<accession>A0A143QU42</accession>
<dbReference type="PANTHER" id="PTHR43130">
    <property type="entry name" value="ARAC-FAMILY TRANSCRIPTIONAL REGULATOR"/>
    <property type="match status" value="1"/>
</dbReference>
<dbReference type="PANTHER" id="PTHR43130:SF3">
    <property type="entry name" value="HTH-TYPE TRANSCRIPTIONAL REGULATOR RV1931C"/>
    <property type="match status" value="1"/>
</dbReference>
<proteinExistence type="predicted"/>
<evidence type="ECO:0000313" key="4">
    <source>
        <dbReference type="EMBL" id="AMY26127.1"/>
    </source>
</evidence>
<evidence type="ECO:0000256" key="1">
    <source>
        <dbReference type="ARBA" id="ARBA00023015"/>
    </source>
</evidence>
<organism evidence="4 5">
    <name type="scientific">Rhodococcoides fascians</name>
    <name type="common">Rhodococcus fascians</name>
    <dbReference type="NCBI Taxonomy" id="1828"/>
    <lineage>
        <taxon>Bacteria</taxon>
        <taxon>Bacillati</taxon>
        <taxon>Actinomycetota</taxon>
        <taxon>Actinomycetes</taxon>
        <taxon>Mycobacteriales</taxon>
        <taxon>Nocardiaceae</taxon>
        <taxon>Rhodococcoides</taxon>
    </lineage>
</organism>
<dbReference type="PATRIC" id="fig|1653479.3.peg.4925"/>
<dbReference type="Proteomes" id="UP000076038">
    <property type="component" value="Chromosome"/>
</dbReference>
<dbReference type="InterPro" id="IPR009057">
    <property type="entry name" value="Homeodomain-like_sf"/>
</dbReference>
<dbReference type="InterPro" id="IPR029062">
    <property type="entry name" value="Class_I_gatase-like"/>
</dbReference>
<dbReference type="SUPFAM" id="SSF46689">
    <property type="entry name" value="Homeodomain-like"/>
    <property type="match status" value="2"/>
</dbReference>
<sequence length="326" mass="35516">MRIALYVFDGITMFHLAAPLMVFGEVTRLGLAPDWETRVWSDEPGSIRTEEGLPVGEIEGPDIADWADIVIVTSWPESLPHIGAHLSTALRGAHRRGAQIAGLCLGSFAVADTGLLAGRPAVTHWSKMTELRDRNFQIGLDESVLYIDHGDVMTSAGTASSIDSCLHIVRKHLGAAAATRVARSLVVAPHRDGGQAQYIERPVIETSQDSAIADVQSWALERLAEPLPIERLAERARMSRRSFIRQFQYATGTTPARWVLDQRLDAARSELETTSHSIETIAASCGFGSAVTLRQNFHSAFAVTPTAYRKQFAVGCATTDTADRRG</sequence>
<dbReference type="SMART" id="SM00342">
    <property type="entry name" value="HTH_ARAC"/>
    <property type="match status" value="1"/>
</dbReference>